<dbReference type="RefSeq" id="WP_290264331.1">
    <property type="nucleotide sequence ID" value="NZ_JAUFQG010000006.1"/>
</dbReference>
<name>A0ABV8V693_9GAMM</name>
<feature type="transmembrane region" description="Helical" evidence="1">
    <location>
        <begin position="7"/>
        <end position="27"/>
    </location>
</feature>
<proteinExistence type="predicted"/>
<protein>
    <submittedName>
        <fullName evidence="2">Uncharacterized protein</fullName>
    </submittedName>
</protein>
<dbReference type="EMBL" id="JBHSCX010000009">
    <property type="protein sequence ID" value="MFC4362718.1"/>
    <property type="molecule type" value="Genomic_DNA"/>
</dbReference>
<feature type="transmembrane region" description="Helical" evidence="1">
    <location>
        <begin position="111"/>
        <end position="131"/>
    </location>
</feature>
<feature type="transmembrane region" description="Helical" evidence="1">
    <location>
        <begin position="86"/>
        <end position="105"/>
    </location>
</feature>
<organism evidence="2 3">
    <name type="scientific">Simiduia curdlanivorans</name>
    <dbReference type="NCBI Taxonomy" id="1492769"/>
    <lineage>
        <taxon>Bacteria</taxon>
        <taxon>Pseudomonadati</taxon>
        <taxon>Pseudomonadota</taxon>
        <taxon>Gammaproteobacteria</taxon>
        <taxon>Cellvibrionales</taxon>
        <taxon>Cellvibrionaceae</taxon>
        <taxon>Simiduia</taxon>
    </lineage>
</organism>
<gene>
    <name evidence="2" type="ORF">ACFOX3_10410</name>
</gene>
<sequence length="139" mass="15519">MQRLFYSWLLGLGVAHAVGGVLLIFLVDTALVKPYLDYLAYTVSGQDVHQPSVKVLLSLFGPTVASWGILFCLAVDYYYTSGKAQIKWLSFAAIFVWLLLDSTISGIHGLYWHWFINGFVAIALGLPLLLLRPRNVASW</sequence>
<evidence type="ECO:0000256" key="1">
    <source>
        <dbReference type="SAM" id="Phobius"/>
    </source>
</evidence>
<comment type="caution">
    <text evidence="2">The sequence shown here is derived from an EMBL/GenBank/DDBJ whole genome shotgun (WGS) entry which is preliminary data.</text>
</comment>
<evidence type="ECO:0000313" key="3">
    <source>
        <dbReference type="Proteomes" id="UP001595840"/>
    </source>
</evidence>
<evidence type="ECO:0000313" key="2">
    <source>
        <dbReference type="EMBL" id="MFC4362718.1"/>
    </source>
</evidence>
<keyword evidence="1" id="KW-0812">Transmembrane</keyword>
<reference evidence="3" key="1">
    <citation type="journal article" date="2019" name="Int. J. Syst. Evol. Microbiol.">
        <title>The Global Catalogue of Microorganisms (GCM) 10K type strain sequencing project: providing services to taxonomists for standard genome sequencing and annotation.</title>
        <authorList>
            <consortium name="The Broad Institute Genomics Platform"/>
            <consortium name="The Broad Institute Genome Sequencing Center for Infectious Disease"/>
            <person name="Wu L."/>
            <person name="Ma J."/>
        </authorList>
    </citation>
    <scope>NUCLEOTIDE SEQUENCE [LARGE SCALE GENOMIC DNA]</scope>
    <source>
        <strain evidence="3">CECT 8570</strain>
    </source>
</reference>
<feature type="transmembrane region" description="Helical" evidence="1">
    <location>
        <begin position="55"/>
        <end position="79"/>
    </location>
</feature>
<keyword evidence="1" id="KW-0472">Membrane</keyword>
<keyword evidence="3" id="KW-1185">Reference proteome</keyword>
<keyword evidence="1" id="KW-1133">Transmembrane helix</keyword>
<dbReference type="Proteomes" id="UP001595840">
    <property type="component" value="Unassembled WGS sequence"/>
</dbReference>
<accession>A0ABV8V693</accession>